<dbReference type="CDD" id="cd17731">
    <property type="entry name" value="BRCT_TopBP1_rpt2_like"/>
    <property type="match status" value="2"/>
</dbReference>
<dbReference type="GO" id="GO:0033314">
    <property type="term" value="P:mitotic DNA replication checkpoint signaling"/>
    <property type="evidence" value="ECO:0007669"/>
    <property type="project" value="TreeGrafter"/>
</dbReference>
<dbReference type="InterPro" id="IPR059215">
    <property type="entry name" value="BRCT2_TopBP1-like"/>
</dbReference>
<feature type="domain" description="BRCT" evidence="3">
    <location>
        <begin position="395"/>
        <end position="494"/>
    </location>
</feature>
<evidence type="ECO:0000313" key="5">
    <source>
        <dbReference type="Proteomes" id="UP000320333"/>
    </source>
</evidence>
<dbReference type="Proteomes" id="UP000320333">
    <property type="component" value="Unassembled WGS sequence"/>
</dbReference>
<dbReference type="Gene3D" id="3.40.50.10190">
    <property type="entry name" value="BRCT domain"/>
    <property type="match status" value="7"/>
</dbReference>
<dbReference type="GO" id="GO:0006270">
    <property type="term" value="P:DNA replication initiation"/>
    <property type="evidence" value="ECO:0007669"/>
    <property type="project" value="TreeGrafter"/>
</dbReference>
<feature type="region of interest" description="Disordered" evidence="2">
    <location>
        <begin position="314"/>
        <end position="376"/>
    </location>
</feature>
<reference evidence="4 5" key="1">
    <citation type="journal article" date="2019" name="Sci. Rep.">
        <title>Comparative genomics of chytrid fungi reveal insights into the obligate biotrophic and pathogenic lifestyle of Synchytrium endobioticum.</title>
        <authorList>
            <person name="van de Vossenberg B.T.L.H."/>
            <person name="Warris S."/>
            <person name="Nguyen H.D.T."/>
            <person name="van Gent-Pelzer M.P.E."/>
            <person name="Joly D.L."/>
            <person name="van de Geest H.C."/>
            <person name="Bonants P.J.M."/>
            <person name="Smith D.S."/>
            <person name="Levesque C.A."/>
            <person name="van der Lee T.A.J."/>
        </authorList>
    </citation>
    <scope>NUCLEOTIDE SEQUENCE [LARGE SCALE GENOMIC DNA]</scope>
    <source>
        <strain evidence="4 5">CBS 675.73</strain>
    </source>
</reference>
<dbReference type="PROSITE" id="PS50172">
    <property type="entry name" value="BRCT"/>
    <property type="match status" value="6"/>
</dbReference>
<comment type="caution">
    <text evidence="4">The sequence shown here is derived from an EMBL/GenBank/DDBJ whole genome shotgun (WGS) entry which is preliminary data.</text>
</comment>
<feature type="domain" description="BRCT" evidence="3">
    <location>
        <begin position="1139"/>
        <end position="1220"/>
    </location>
</feature>
<feature type="domain" description="BRCT" evidence="3">
    <location>
        <begin position="1"/>
        <end position="70"/>
    </location>
</feature>
<feature type="compositionally biased region" description="Basic residues" evidence="2">
    <location>
        <begin position="340"/>
        <end position="352"/>
    </location>
</feature>
<dbReference type="CDD" id="cd17738">
    <property type="entry name" value="BRCT_TopBP1_rpt7"/>
    <property type="match status" value="1"/>
</dbReference>
<sequence length="1316" mass="143355">MPLVVTATGLPSDERRRAESVCLAMGAVFSPSLTNSTTHLIAACPGSEKYKVASSLGIGIVRVSWIDACLVLIENDALSMSEIEKITDLHRLRPLEGLIICLTGFDVRERNSIEANAKSLGAQFATDLSKQCTHLIATGAKGKKFEFAVKHGVLVVSKAWLDACITTNEHVNESNYTIPPRNLSTATTEQRLPDRQSNATNIQLPSRISHNPGSASDRAEIEKVSPISRNTIANANIGTSDMYKATSERASISRGATSHIPNQTSIVMSAFKSLENPERAAVETGKSSTSESPCMNPAARAVDNVQVTKKTPPLLDETASGTKDMTACKPSVAASETKNNRKSVHASTRRKSLAVGTNSTPKKGEHSSQGGKRMSAFAKRRSSIRISIAASGIARFGTLFDGLHFAIEGFDDADTEILSEEIQCQDGEVHSGMIQNVLKSMSIETLVYLICPLGEGPISSWSKDISARIVVVSECWIEQCLEDGYLYGVDESILFQAIRYRQPSQLFVVGVTGHEGLAREHIRKLTQAMGGTFTEAMSKKNTHLIAFIRESQSPPSLKLTRAKEWGIEVVSVDWLFQCAIIGQLIYPLPMDDTTQESPPQHSGTSTSSKKRNKSVSGQPQEVQNIRETVESAKTSRDALLGILNESRPSEICVPLLVSGSTHDGEDARGEVASRPSPQTQILAPKVKANSYFETEIACLTAGEGPDRKNATDRSPADLPSVPSSPEPHKNNITQAESISNFGTGPEYAHYQPKVVTDANEEIESEFSTNHVQSVKDNNMNKASDGKVSGLFRIEFDTTDALKAVPSPVTNRLLPDLSNPADPSVPLEDSFAVSLQRAAHNISTSKQSAPLHGVVVSISERAIAYRHDAVRICRALGGEFVHGFSEDRCTHLVHMGGAGGTSDKDFKRAKASGKEIVSPAWLNVCYDRGRRVSEKEFPWTVDVEKGLWKNMEISEGTTEAKENQSNVSKSAQKPAFDEKKPLPVIPVEAVPKSNAPNYDEAKIADYFAALGKSVATSNTTTKPRQSTWAKQRSIGPENDDKSSLLQAPPTGTSHFPTDILNDDPAELESFTQIPQANQNNATDPYASVVIYDDPRARAVKRQMIETLEKGTEWASKRAKLEGWQSSFKDNEAAEPKQRYFMLTGVQSKLRQSLVEKIIALGGNVVTSEVWDDSTTHLICDNPVPTEKCFGICAKGAWLIQVAYIEKSFAAGRFLDEDDFEWAQTANSVFEHWVVLIAMKSLKKAESFKRVLVSGGAAVTCCTMTNLNEVVDKASFTYCFTDMDAENNQVLRGLQKSGTSVVTLQFICDYLLDPNSLV</sequence>
<keyword evidence="5" id="KW-1185">Reference proteome</keyword>
<dbReference type="EMBL" id="QEAP01000046">
    <property type="protein sequence ID" value="TPX76454.1"/>
    <property type="molecule type" value="Genomic_DNA"/>
</dbReference>
<feature type="region of interest" description="Disordered" evidence="2">
    <location>
        <begin position="702"/>
        <end position="731"/>
    </location>
</feature>
<dbReference type="SUPFAM" id="SSF52113">
    <property type="entry name" value="BRCT domain"/>
    <property type="match status" value="6"/>
</dbReference>
<feature type="domain" description="BRCT" evidence="3">
    <location>
        <begin position="90"/>
        <end position="178"/>
    </location>
</feature>
<evidence type="ECO:0000256" key="2">
    <source>
        <dbReference type="SAM" id="MobiDB-lite"/>
    </source>
</evidence>
<feature type="compositionally biased region" description="Polar residues" evidence="2">
    <location>
        <begin position="595"/>
        <end position="607"/>
    </location>
</feature>
<organism evidence="4 5">
    <name type="scientific">Chytriomyces confervae</name>
    <dbReference type="NCBI Taxonomy" id="246404"/>
    <lineage>
        <taxon>Eukaryota</taxon>
        <taxon>Fungi</taxon>
        <taxon>Fungi incertae sedis</taxon>
        <taxon>Chytridiomycota</taxon>
        <taxon>Chytridiomycota incertae sedis</taxon>
        <taxon>Chytridiomycetes</taxon>
        <taxon>Chytridiales</taxon>
        <taxon>Chytriomycetaceae</taxon>
        <taxon>Chytriomyces</taxon>
    </lineage>
</organism>
<dbReference type="OrthoDB" id="2143040at2759"/>
<dbReference type="SMART" id="SM00292">
    <property type="entry name" value="BRCT"/>
    <property type="match status" value="6"/>
</dbReference>
<dbReference type="PANTHER" id="PTHR13561:SF20">
    <property type="entry name" value="DNA TOPOISOMERASE 2-BINDING PROTEIN 1"/>
    <property type="match status" value="1"/>
</dbReference>
<evidence type="ECO:0000259" key="3">
    <source>
        <dbReference type="PROSITE" id="PS50172"/>
    </source>
</evidence>
<feature type="domain" description="BRCT" evidence="3">
    <location>
        <begin position="506"/>
        <end position="578"/>
    </location>
</feature>
<dbReference type="STRING" id="246404.A0A507FJG4"/>
<keyword evidence="1" id="KW-0677">Repeat</keyword>
<feature type="compositionally biased region" description="Basic and acidic residues" evidence="2">
    <location>
        <begin position="704"/>
        <end position="715"/>
    </location>
</feature>
<dbReference type="GO" id="GO:0007095">
    <property type="term" value="P:mitotic G2 DNA damage checkpoint signaling"/>
    <property type="evidence" value="ECO:0007669"/>
    <property type="project" value="TreeGrafter"/>
</dbReference>
<feature type="compositionally biased region" description="Polar residues" evidence="2">
    <location>
        <begin position="1042"/>
        <end position="1054"/>
    </location>
</feature>
<feature type="compositionally biased region" description="Polar residues" evidence="2">
    <location>
        <begin position="614"/>
        <end position="626"/>
    </location>
</feature>
<name>A0A507FJG4_9FUNG</name>
<dbReference type="InterPro" id="IPR036420">
    <property type="entry name" value="BRCT_dom_sf"/>
</dbReference>
<evidence type="ECO:0000256" key="1">
    <source>
        <dbReference type="ARBA" id="ARBA00022737"/>
    </source>
</evidence>
<feature type="region of interest" description="Disordered" evidence="2">
    <location>
        <begin position="591"/>
        <end position="630"/>
    </location>
</feature>
<dbReference type="Pfam" id="PF00533">
    <property type="entry name" value="BRCT"/>
    <property type="match status" value="1"/>
</dbReference>
<proteinExistence type="predicted"/>
<feature type="region of interest" description="Disordered" evidence="2">
    <location>
        <begin position="1015"/>
        <end position="1061"/>
    </location>
</feature>
<protein>
    <recommendedName>
        <fullName evidence="3">BRCT domain-containing protein</fullName>
    </recommendedName>
</protein>
<dbReference type="InterPro" id="IPR001357">
    <property type="entry name" value="BRCT_dom"/>
</dbReference>
<accession>A0A507FJG4</accession>
<dbReference type="Pfam" id="PF12738">
    <property type="entry name" value="PTCB-BRCT"/>
    <property type="match status" value="3"/>
</dbReference>
<feature type="compositionally biased region" description="Polar residues" evidence="2">
    <location>
        <begin position="1015"/>
        <end position="1029"/>
    </location>
</feature>
<dbReference type="PANTHER" id="PTHR13561">
    <property type="entry name" value="DNA REPLICATION REGULATOR DPB11-RELATED"/>
    <property type="match status" value="1"/>
</dbReference>
<feature type="region of interest" description="Disordered" evidence="2">
    <location>
        <begin position="955"/>
        <end position="975"/>
    </location>
</feature>
<evidence type="ECO:0000313" key="4">
    <source>
        <dbReference type="EMBL" id="TPX76454.1"/>
    </source>
</evidence>
<feature type="domain" description="BRCT" evidence="3">
    <location>
        <begin position="845"/>
        <end position="938"/>
    </location>
</feature>
<gene>
    <name evidence="4" type="ORF">CcCBS67573_g02271</name>
</gene>